<accession>A0ABT0BBJ7</accession>
<comment type="caution">
    <text evidence="2">The sequence shown here is derived from an EMBL/GenBank/DDBJ whole genome shotgun (WGS) entry which is preliminary data.</text>
</comment>
<dbReference type="Proteomes" id="UP001162881">
    <property type="component" value="Unassembled WGS sequence"/>
</dbReference>
<protein>
    <submittedName>
        <fullName evidence="2">MarR family transcriptional regulator</fullName>
    </submittedName>
</protein>
<dbReference type="SUPFAM" id="SSF46785">
    <property type="entry name" value="Winged helix' DNA-binding domain"/>
    <property type="match status" value="1"/>
</dbReference>
<keyword evidence="3" id="KW-1185">Reference proteome</keyword>
<reference evidence="2" key="1">
    <citation type="submission" date="2022-03" db="EMBL/GenBank/DDBJ databases">
        <title>Identification of a novel bacterium isolated from mangrove sediments.</title>
        <authorList>
            <person name="Pan X."/>
        </authorList>
    </citation>
    <scope>NUCLEOTIDE SEQUENCE</scope>
    <source>
        <strain evidence="2">B1949</strain>
    </source>
</reference>
<evidence type="ECO:0000313" key="3">
    <source>
        <dbReference type="Proteomes" id="UP001162881"/>
    </source>
</evidence>
<evidence type="ECO:0000313" key="2">
    <source>
        <dbReference type="EMBL" id="MCJ2182435.1"/>
    </source>
</evidence>
<sequence length="180" mass="20357">MRDSAEFISGIYFLEERAKDGPERWSFAEMTKKSSRSRPGALDLRVWVRLLGCAKVIEKRLRRNFEDQFQTTLPRFDVMASLAREPEGMRMGALSRALLVSNGNVTSIVRQLQDQGLVVSKPDPEDARSAIVSMTEAGNARFQELATAHHGWVREALKGFPPEQQRQLLDLLIQLKSTLS</sequence>
<dbReference type="InterPro" id="IPR000835">
    <property type="entry name" value="HTH_MarR-typ"/>
</dbReference>
<proteinExistence type="predicted"/>
<dbReference type="InterPro" id="IPR036390">
    <property type="entry name" value="WH_DNA-bd_sf"/>
</dbReference>
<evidence type="ECO:0000259" key="1">
    <source>
        <dbReference type="PROSITE" id="PS50995"/>
    </source>
</evidence>
<feature type="domain" description="HTH marR-type" evidence="1">
    <location>
        <begin position="43"/>
        <end position="177"/>
    </location>
</feature>
<dbReference type="PANTHER" id="PTHR33164">
    <property type="entry name" value="TRANSCRIPTIONAL REGULATOR, MARR FAMILY"/>
    <property type="match status" value="1"/>
</dbReference>
<dbReference type="EMBL" id="JALHLF010000017">
    <property type="protein sequence ID" value="MCJ2182435.1"/>
    <property type="molecule type" value="Genomic_DNA"/>
</dbReference>
<gene>
    <name evidence="2" type="ORF">MTR62_06940</name>
</gene>
<dbReference type="PROSITE" id="PS50995">
    <property type="entry name" value="HTH_MARR_2"/>
    <property type="match status" value="1"/>
</dbReference>
<dbReference type="PANTHER" id="PTHR33164:SF43">
    <property type="entry name" value="HTH-TYPE TRANSCRIPTIONAL REPRESSOR YETL"/>
    <property type="match status" value="1"/>
</dbReference>
<name>A0ABT0BBJ7_9SPHN</name>
<organism evidence="2 3">
    <name type="scientific">Novosphingobium organovorum</name>
    <dbReference type="NCBI Taxonomy" id="2930092"/>
    <lineage>
        <taxon>Bacteria</taxon>
        <taxon>Pseudomonadati</taxon>
        <taxon>Pseudomonadota</taxon>
        <taxon>Alphaproteobacteria</taxon>
        <taxon>Sphingomonadales</taxon>
        <taxon>Sphingomonadaceae</taxon>
        <taxon>Novosphingobium</taxon>
    </lineage>
</organism>
<dbReference type="Gene3D" id="1.10.10.10">
    <property type="entry name" value="Winged helix-like DNA-binding domain superfamily/Winged helix DNA-binding domain"/>
    <property type="match status" value="1"/>
</dbReference>
<dbReference type="Pfam" id="PF12802">
    <property type="entry name" value="MarR_2"/>
    <property type="match status" value="1"/>
</dbReference>
<dbReference type="SMART" id="SM00347">
    <property type="entry name" value="HTH_MARR"/>
    <property type="match status" value="1"/>
</dbReference>
<dbReference type="InterPro" id="IPR039422">
    <property type="entry name" value="MarR/SlyA-like"/>
</dbReference>
<dbReference type="InterPro" id="IPR036388">
    <property type="entry name" value="WH-like_DNA-bd_sf"/>
</dbReference>